<dbReference type="CDD" id="cd15799">
    <property type="entry name" value="PMEI-like_4"/>
    <property type="match status" value="1"/>
</dbReference>
<dbReference type="Gene3D" id="1.20.140.40">
    <property type="entry name" value="Invertase/pectin methylesterase inhibitor family protein"/>
    <property type="match status" value="1"/>
</dbReference>
<dbReference type="SUPFAM" id="SSF101148">
    <property type="entry name" value="Plant invertase/pectin methylesterase inhibitor"/>
    <property type="match status" value="1"/>
</dbReference>
<organism evidence="2 3">
    <name type="scientific">Ficus carica</name>
    <name type="common">Common fig</name>
    <dbReference type="NCBI Taxonomy" id="3494"/>
    <lineage>
        <taxon>Eukaryota</taxon>
        <taxon>Viridiplantae</taxon>
        <taxon>Streptophyta</taxon>
        <taxon>Embryophyta</taxon>
        <taxon>Tracheophyta</taxon>
        <taxon>Spermatophyta</taxon>
        <taxon>Magnoliopsida</taxon>
        <taxon>eudicotyledons</taxon>
        <taxon>Gunneridae</taxon>
        <taxon>Pentapetalae</taxon>
        <taxon>rosids</taxon>
        <taxon>fabids</taxon>
        <taxon>Rosales</taxon>
        <taxon>Moraceae</taxon>
        <taxon>Ficeae</taxon>
        <taxon>Ficus</taxon>
    </lineage>
</organism>
<sequence>MANSISCLPNLNTSTSSTIALQLAQTKLVQAKNWVQSLHGLDLDSSNNVDSALRDCNKLYDESEPRLARLMSGEMSYNVDDALTWLSGVLANHGSCLDGLAEKGFVEARSHLVAQNLTISLGESLALYGKLKGTRNEKSK</sequence>
<accession>A0AA87ZAA4</accession>
<comment type="caution">
    <text evidence="2">The sequence shown here is derived from an EMBL/GenBank/DDBJ whole genome shotgun (WGS) entry which is preliminary data.</text>
</comment>
<gene>
    <name evidence="2" type="ORF">TIFTF001_044512</name>
</gene>
<dbReference type="NCBIfam" id="TIGR01614">
    <property type="entry name" value="PME_inhib"/>
    <property type="match status" value="1"/>
</dbReference>
<feature type="domain" description="Pectinesterase inhibitor" evidence="1">
    <location>
        <begin position="6"/>
        <end position="127"/>
    </location>
</feature>
<dbReference type="InterPro" id="IPR035513">
    <property type="entry name" value="Invertase/methylesterase_inhib"/>
</dbReference>
<dbReference type="Proteomes" id="UP001187192">
    <property type="component" value="Unassembled WGS sequence"/>
</dbReference>
<evidence type="ECO:0000313" key="2">
    <source>
        <dbReference type="EMBL" id="GMN30737.1"/>
    </source>
</evidence>
<protein>
    <recommendedName>
        <fullName evidence="1">Pectinesterase inhibitor domain-containing protein</fullName>
    </recommendedName>
</protein>
<dbReference type="InterPro" id="IPR006501">
    <property type="entry name" value="Pectinesterase_inhib_dom"/>
</dbReference>
<dbReference type="AlphaFoldDB" id="A0AA87ZAA4"/>
<dbReference type="GO" id="GO:0004857">
    <property type="term" value="F:enzyme inhibitor activity"/>
    <property type="evidence" value="ECO:0007669"/>
    <property type="project" value="InterPro"/>
</dbReference>
<dbReference type="Pfam" id="PF04043">
    <property type="entry name" value="PMEI"/>
    <property type="match status" value="1"/>
</dbReference>
<keyword evidence="3" id="KW-1185">Reference proteome</keyword>
<reference evidence="2" key="1">
    <citation type="submission" date="2023-07" db="EMBL/GenBank/DDBJ databases">
        <title>draft genome sequence of fig (Ficus carica).</title>
        <authorList>
            <person name="Takahashi T."/>
            <person name="Nishimura K."/>
        </authorList>
    </citation>
    <scope>NUCLEOTIDE SEQUENCE</scope>
</reference>
<evidence type="ECO:0000313" key="3">
    <source>
        <dbReference type="Proteomes" id="UP001187192"/>
    </source>
</evidence>
<name>A0AA87ZAA4_FICCA</name>
<dbReference type="SMART" id="SM00856">
    <property type="entry name" value="PMEI"/>
    <property type="match status" value="1"/>
</dbReference>
<dbReference type="EMBL" id="BTGU01003342">
    <property type="protein sequence ID" value="GMN30737.1"/>
    <property type="molecule type" value="Genomic_DNA"/>
</dbReference>
<proteinExistence type="predicted"/>
<evidence type="ECO:0000259" key="1">
    <source>
        <dbReference type="SMART" id="SM00856"/>
    </source>
</evidence>